<reference evidence="1 2" key="1">
    <citation type="submission" date="2018-09" db="EMBL/GenBank/DDBJ databases">
        <title>Comparative Genomics of Wolbachia-Cardinium Dual Endosymbiosis in a Plant-Parasitic Nematode.</title>
        <authorList>
            <person name="Brown A.M.V."/>
            <person name="Wasala S.K."/>
            <person name="Howe D.K."/>
            <person name="Peetz A.B."/>
            <person name="Zasada I.A."/>
            <person name="Denver D.R."/>
        </authorList>
    </citation>
    <scope>NUCLEOTIDE SEQUENCE [LARGE SCALE GENOMIC DNA]</scope>
    <source>
        <strain evidence="1 2">Pp_1</strain>
    </source>
</reference>
<dbReference type="EMBL" id="RARA01000016">
    <property type="protein sequence ID" value="ROT47704.1"/>
    <property type="molecule type" value="Genomic_DNA"/>
</dbReference>
<evidence type="ECO:0000313" key="2">
    <source>
        <dbReference type="Proteomes" id="UP000270927"/>
    </source>
</evidence>
<protein>
    <submittedName>
        <fullName evidence="1">Uncharacterized protein</fullName>
    </submittedName>
</protein>
<organism evidence="1 2">
    <name type="scientific">Candidatus Cardinium hertigii</name>
    <dbReference type="NCBI Taxonomy" id="247481"/>
    <lineage>
        <taxon>Bacteria</taxon>
        <taxon>Pseudomonadati</taxon>
        <taxon>Bacteroidota</taxon>
        <taxon>Cytophagia</taxon>
        <taxon>Cytophagales</taxon>
        <taxon>Amoebophilaceae</taxon>
        <taxon>Candidatus Cardinium</taxon>
    </lineage>
</organism>
<sequence length="79" mass="9349">MIKKDTNNQNHKTLKHKPAKNFSLQAKNQNAALRLRNGFGKLARRARVKRTQHSTYYEAVATGRQYNFFYFSSIIFCYF</sequence>
<dbReference type="AlphaFoldDB" id="A0A3N2QD68"/>
<evidence type="ECO:0000313" key="1">
    <source>
        <dbReference type="EMBL" id="ROT47704.1"/>
    </source>
</evidence>
<name>A0A3N2QD68_9BACT</name>
<keyword evidence="2" id="KW-1185">Reference proteome</keyword>
<gene>
    <name evidence="1" type="ORF">EDM02_00835</name>
</gene>
<comment type="caution">
    <text evidence="1">The sequence shown here is derived from an EMBL/GenBank/DDBJ whole genome shotgun (WGS) entry which is preliminary data.</text>
</comment>
<dbReference type="Proteomes" id="UP000270927">
    <property type="component" value="Unassembled WGS sequence"/>
</dbReference>
<proteinExistence type="predicted"/>
<accession>A0A3N2QD68</accession>